<dbReference type="CDD" id="cd03270">
    <property type="entry name" value="ABC_UvrA_I"/>
    <property type="match status" value="1"/>
</dbReference>
<keyword evidence="5 17" id="KW-0547">Nucleotide-binding</keyword>
<keyword evidence="19" id="KW-0378">Hydrolase</keyword>
<dbReference type="CDD" id="cd03271">
    <property type="entry name" value="ABC_UvrA_II"/>
    <property type="match status" value="1"/>
</dbReference>
<feature type="binding site" evidence="17">
    <location>
        <begin position="636"/>
        <end position="643"/>
    </location>
    <ligand>
        <name>ATP</name>
        <dbReference type="ChEBI" id="CHEBI:30616"/>
    </ligand>
</feature>
<accession>A0A9D0YYS7</accession>
<dbReference type="GO" id="GO:0016887">
    <property type="term" value="F:ATP hydrolysis activity"/>
    <property type="evidence" value="ECO:0007669"/>
    <property type="project" value="InterPro"/>
</dbReference>
<dbReference type="PROSITE" id="PS00211">
    <property type="entry name" value="ABC_TRANSPORTER_1"/>
    <property type="match status" value="1"/>
</dbReference>
<evidence type="ECO:0000256" key="9">
    <source>
        <dbReference type="ARBA" id="ARBA00022833"/>
    </source>
</evidence>
<evidence type="ECO:0000256" key="8">
    <source>
        <dbReference type="ARBA" id="ARBA00022771"/>
    </source>
</evidence>
<feature type="zinc finger region" description="C4-type" evidence="17">
    <location>
        <begin position="735"/>
        <end position="761"/>
    </location>
</feature>
<dbReference type="GO" id="GO:0005524">
    <property type="term" value="F:ATP binding"/>
    <property type="evidence" value="ECO:0007669"/>
    <property type="project" value="UniProtKB-UniRule"/>
</dbReference>
<dbReference type="Gene3D" id="3.30.1490.20">
    <property type="entry name" value="ATP-grasp fold, A domain"/>
    <property type="match status" value="1"/>
</dbReference>
<dbReference type="InterPro" id="IPR041102">
    <property type="entry name" value="UvrA_inter"/>
</dbReference>
<comment type="subcellular location">
    <subcellularLocation>
        <location evidence="1 17">Cytoplasm</location>
    </subcellularLocation>
</comment>
<dbReference type="EMBL" id="DVFU01000023">
    <property type="protein sequence ID" value="HIQ64330.1"/>
    <property type="molecule type" value="Genomic_DNA"/>
</dbReference>
<keyword evidence="6 17" id="KW-0227">DNA damage</keyword>
<dbReference type="InterPro" id="IPR003439">
    <property type="entry name" value="ABC_transporter-like_ATP-bd"/>
</dbReference>
<dbReference type="Pfam" id="PF17755">
    <property type="entry name" value="UvrA_DNA-bind"/>
    <property type="match status" value="1"/>
</dbReference>
<keyword evidence="13 17" id="KW-0234">DNA repair</keyword>
<dbReference type="Gene3D" id="3.40.50.300">
    <property type="entry name" value="P-loop containing nucleotide triphosphate hydrolases"/>
    <property type="match status" value="2"/>
</dbReference>
<dbReference type="NCBIfam" id="NF001503">
    <property type="entry name" value="PRK00349.1"/>
    <property type="match status" value="1"/>
</dbReference>
<evidence type="ECO:0000256" key="17">
    <source>
        <dbReference type="HAMAP-Rule" id="MF_00205"/>
    </source>
</evidence>
<dbReference type="Pfam" id="PF17760">
    <property type="entry name" value="UvrA_inter"/>
    <property type="match status" value="1"/>
</dbReference>
<dbReference type="GO" id="GO:0009380">
    <property type="term" value="C:excinuclease repair complex"/>
    <property type="evidence" value="ECO:0007669"/>
    <property type="project" value="InterPro"/>
</dbReference>
<comment type="subunit">
    <text evidence="17">Forms a heterotetramer with UvrB during the search for lesions.</text>
</comment>
<keyword evidence="8 17" id="KW-0863">Zinc-finger</keyword>
<comment type="caution">
    <text evidence="19">The sequence shown here is derived from an EMBL/GenBank/DDBJ whole genome shotgun (WGS) entry which is preliminary data.</text>
</comment>
<comment type="function">
    <text evidence="17">The UvrABC repair system catalyzes the recognition and processing of DNA lesions. UvrA is an ATPase and a DNA-binding protein. A damage recognition complex composed of 2 UvrA and 2 UvrB subunits scans DNA for abnormalities. When the presence of a lesion has been verified by UvrB, the UvrA molecules dissociate.</text>
</comment>
<dbReference type="PANTHER" id="PTHR43152">
    <property type="entry name" value="UVRABC SYSTEM PROTEIN A"/>
    <property type="match status" value="1"/>
</dbReference>
<evidence type="ECO:0000256" key="7">
    <source>
        <dbReference type="ARBA" id="ARBA00022769"/>
    </source>
</evidence>
<dbReference type="InterPro" id="IPR003593">
    <property type="entry name" value="AAA+_ATPase"/>
</dbReference>
<dbReference type="HAMAP" id="MF_00205">
    <property type="entry name" value="UvrA"/>
    <property type="match status" value="1"/>
</dbReference>
<sequence>MDKIVIKGARENNLKNVNLELPKNKLIVMTGVSGSGKSSLAFDTIFAEGQRRYVESLSAYARQFLGNTEKPDVDSIEGLSPSISIDQKTTSQNPRSTVGTVTEIYDYLRLLFARVGTPYCPIHHIPISHQSVEEMTNKVMEYPEGTRMEILAPVVHGEKGTHKDLLDDLRKEGFVRVKINGEMFDLSESIELDKNKKSTIQVVVDRIVMKENVRSRLYESIETATRLAHGKVVINVLGDKELVFSEQFACPECDFSLPELEPRMFSFNAPYGACPDCKGLGVKLKIDPDLVIPDPSKSISEGAIVTLGDDTDSIYYKRLECVCKHYKISTTKAFSKLTQEEKNIVLYGSPDLIHFKYSSKSGNVTNQTDFYEGIINNLERRYMETSSEWIRDWLERYMFEQECETCHGARLQDSVLSVQIGGKNIYEVTCMSIRHLIPFFQNLKLTTEQENIARLLLKEISSRLEFLSNVGLDYLTLSRSAGTLSGGELQRIRLATQIGSALSGVLYVLDEPSIGLHERDNRKLIDSLLKMRDLGNTLIVVEHDLETMRESDYLVDVGPGAGDAGGEIVAAGTPEEVMKNPNSLTGRYLSGKEFIPVPKKRRKGNGKFIEIKGATEHNLKNIDVKIPLGTLTLVTGVSGSGKSTLINSILCRAAYQKIYKSKEKPGKHKKILGLENIDKVVEISQNPIGRTPRSNPATYTGVFDDIRELFTNTKEAKMLGYNKNRFSFNVKGGRCEACYGDGVKKIEMHFLPDVYVPCEVCHGTRYNSETLAIKFKDKNIADVLNMRVSEAIKFFENVPRIAKKLQVLEDVGIGYIKLGQSATTLSGGEAGRVKLAKELQKKPTGKTLYILDEPTTGLHSEDIKRLLAIFEKIVDNNDTVVIIEHNLDVIKCADYIIDLGPNGGDDGGRVIATGTPEEVAKVEESATGHYLKDLL</sequence>
<dbReference type="InterPro" id="IPR041552">
    <property type="entry name" value="UvrA_DNA-bd"/>
</dbReference>
<dbReference type="FunFam" id="1.20.1580.10:FF:000002">
    <property type="entry name" value="UvrABC system protein A"/>
    <property type="match status" value="1"/>
</dbReference>
<evidence type="ECO:0000256" key="13">
    <source>
        <dbReference type="ARBA" id="ARBA00023204"/>
    </source>
</evidence>
<evidence type="ECO:0000256" key="12">
    <source>
        <dbReference type="ARBA" id="ARBA00023125"/>
    </source>
</evidence>
<dbReference type="InterPro" id="IPR013815">
    <property type="entry name" value="ATP_grasp_subdomain_1"/>
</dbReference>
<proteinExistence type="inferred from homology"/>
<evidence type="ECO:0000256" key="16">
    <source>
        <dbReference type="ARBA" id="ARBA00042156"/>
    </source>
</evidence>
<dbReference type="Proteomes" id="UP000886725">
    <property type="component" value="Unassembled WGS sequence"/>
</dbReference>
<gene>
    <name evidence="17 19" type="primary">uvrA</name>
    <name evidence="19" type="ORF">IAC85_01170</name>
</gene>
<reference evidence="19" key="2">
    <citation type="journal article" date="2021" name="PeerJ">
        <title>Extensive microbial diversity within the chicken gut microbiome revealed by metagenomics and culture.</title>
        <authorList>
            <person name="Gilroy R."/>
            <person name="Ravi A."/>
            <person name="Getino M."/>
            <person name="Pursley I."/>
            <person name="Horton D.L."/>
            <person name="Alikhan N.F."/>
            <person name="Baker D."/>
            <person name="Gharbi K."/>
            <person name="Hall N."/>
            <person name="Watson M."/>
            <person name="Adriaenssens E.M."/>
            <person name="Foster-Nyarko E."/>
            <person name="Jarju S."/>
            <person name="Secka A."/>
            <person name="Antonio M."/>
            <person name="Oren A."/>
            <person name="Chaudhuri R.R."/>
            <person name="La Ragione R."/>
            <person name="Hildebrand F."/>
            <person name="Pallen M.J."/>
        </authorList>
    </citation>
    <scope>NUCLEOTIDE SEQUENCE</scope>
    <source>
        <strain evidence="19">CHK165-10780</strain>
    </source>
</reference>
<evidence type="ECO:0000256" key="15">
    <source>
        <dbReference type="ARBA" id="ARBA00039316"/>
    </source>
</evidence>
<evidence type="ECO:0000256" key="3">
    <source>
        <dbReference type="ARBA" id="ARBA00022723"/>
    </source>
</evidence>
<feature type="domain" description="ABC transporter" evidence="18">
    <location>
        <begin position="601"/>
        <end position="932"/>
    </location>
</feature>
<dbReference type="SMART" id="SM00382">
    <property type="entry name" value="AAA"/>
    <property type="match status" value="1"/>
</dbReference>
<evidence type="ECO:0000256" key="6">
    <source>
        <dbReference type="ARBA" id="ARBA00022763"/>
    </source>
</evidence>
<dbReference type="AlphaFoldDB" id="A0A9D0YYS7"/>
<dbReference type="NCBIfam" id="TIGR00630">
    <property type="entry name" value="uvra"/>
    <property type="match status" value="1"/>
</dbReference>
<dbReference type="PANTHER" id="PTHR43152:SF3">
    <property type="entry name" value="UVRABC SYSTEM PROTEIN A"/>
    <property type="match status" value="1"/>
</dbReference>
<dbReference type="GO" id="GO:0009381">
    <property type="term" value="F:excinuclease ABC activity"/>
    <property type="evidence" value="ECO:0007669"/>
    <property type="project" value="UniProtKB-UniRule"/>
</dbReference>
<dbReference type="InterPro" id="IPR017871">
    <property type="entry name" value="ABC_transporter-like_CS"/>
</dbReference>
<keyword evidence="11 17" id="KW-0267">Excision nuclease</keyword>
<evidence type="ECO:0000256" key="1">
    <source>
        <dbReference type="ARBA" id="ARBA00004496"/>
    </source>
</evidence>
<evidence type="ECO:0000256" key="14">
    <source>
        <dbReference type="ARBA" id="ARBA00038000"/>
    </source>
</evidence>
<evidence type="ECO:0000256" key="4">
    <source>
        <dbReference type="ARBA" id="ARBA00022737"/>
    </source>
</evidence>
<protein>
    <recommendedName>
        <fullName evidence="15 17">UvrABC system protein A</fullName>
        <shortName evidence="17">UvrA protein</shortName>
    </recommendedName>
    <alternativeName>
        <fullName evidence="16 17">Excinuclease ABC subunit A</fullName>
    </alternativeName>
</protein>
<dbReference type="GO" id="GO:0008270">
    <property type="term" value="F:zinc ion binding"/>
    <property type="evidence" value="ECO:0007669"/>
    <property type="project" value="UniProtKB-UniRule"/>
</dbReference>
<feature type="binding site" evidence="17">
    <location>
        <begin position="31"/>
        <end position="38"/>
    </location>
    <ligand>
        <name>ATP</name>
        <dbReference type="ChEBI" id="CHEBI:30616"/>
    </ligand>
</feature>
<dbReference type="SUPFAM" id="SSF52540">
    <property type="entry name" value="P-loop containing nucleoside triphosphate hydrolases"/>
    <property type="match status" value="2"/>
</dbReference>
<dbReference type="FunFam" id="3.40.50.300:FF:000028">
    <property type="entry name" value="UvrABC system protein A"/>
    <property type="match status" value="1"/>
</dbReference>
<keyword evidence="17" id="KW-0742">SOS response</keyword>
<dbReference type="GO" id="GO:0006289">
    <property type="term" value="P:nucleotide-excision repair"/>
    <property type="evidence" value="ECO:0007669"/>
    <property type="project" value="UniProtKB-UniRule"/>
</dbReference>
<feature type="zinc finger region" description="C4-type" evidence="17">
    <location>
        <begin position="250"/>
        <end position="277"/>
    </location>
</feature>
<dbReference type="Gene3D" id="1.20.1580.10">
    <property type="entry name" value="ABC transporter ATPase like domain"/>
    <property type="match status" value="2"/>
</dbReference>
<keyword evidence="12 17" id="KW-0238">DNA-binding</keyword>
<reference evidence="19" key="1">
    <citation type="submission" date="2020-10" db="EMBL/GenBank/DDBJ databases">
        <authorList>
            <person name="Gilroy R."/>
        </authorList>
    </citation>
    <scope>NUCLEOTIDE SEQUENCE</scope>
    <source>
        <strain evidence="19">CHK165-10780</strain>
    </source>
</reference>
<evidence type="ECO:0000313" key="19">
    <source>
        <dbReference type="EMBL" id="HIQ64330.1"/>
    </source>
</evidence>
<name>A0A9D0YYS7_9FIRM</name>
<evidence type="ECO:0000256" key="10">
    <source>
        <dbReference type="ARBA" id="ARBA00022840"/>
    </source>
</evidence>
<keyword evidence="9 17" id="KW-0862">Zinc</keyword>
<keyword evidence="3 17" id="KW-0479">Metal-binding</keyword>
<dbReference type="GO" id="GO:0009432">
    <property type="term" value="P:SOS response"/>
    <property type="evidence" value="ECO:0007669"/>
    <property type="project" value="UniProtKB-UniRule"/>
</dbReference>
<feature type="domain" description="ABC transporter" evidence="18">
    <location>
        <begin position="317"/>
        <end position="590"/>
    </location>
</feature>
<comment type="similarity">
    <text evidence="14 17">Belongs to the ABC transporter superfamily. UvrA family.</text>
</comment>
<evidence type="ECO:0000256" key="5">
    <source>
        <dbReference type="ARBA" id="ARBA00022741"/>
    </source>
</evidence>
<organism evidence="19 20">
    <name type="scientific">Candidatus Faecenecus gallistercoris</name>
    <dbReference type="NCBI Taxonomy" id="2840793"/>
    <lineage>
        <taxon>Bacteria</taxon>
        <taxon>Bacillati</taxon>
        <taxon>Bacillota</taxon>
        <taxon>Bacillota incertae sedis</taxon>
        <taxon>Candidatus Faecenecus</taxon>
    </lineage>
</organism>
<keyword evidence="10 17" id="KW-0067">ATP-binding</keyword>
<dbReference type="InterPro" id="IPR004602">
    <property type="entry name" value="UvrA"/>
</dbReference>
<keyword evidence="4 17" id="KW-0677">Repeat</keyword>
<dbReference type="InterPro" id="IPR027417">
    <property type="entry name" value="P-loop_NTPase"/>
</dbReference>
<keyword evidence="7 17" id="KW-0228">DNA excision</keyword>
<dbReference type="Gene3D" id="1.10.8.280">
    <property type="entry name" value="ABC transporter ATPase domain-like"/>
    <property type="match status" value="1"/>
</dbReference>
<evidence type="ECO:0000256" key="2">
    <source>
        <dbReference type="ARBA" id="ARBA00022490"/>
    </source>
</evidence>
<keyword evidence="2 17" id="KW-0963">Cytoplasm</keyword>
<evidence type="ECO:0000313" key="20">
    <source>
        <dbReference type="Proteomes" id="UP000886725"/>
    </source>
</evidence>
<evidence type="ECO:0000259" key="18">
    <source>
        <dbReference type="PROSITE" id="PS50893"/>
    </source>
</evidence>
<dbReference type="PROSITE" id="PS50893">
    <property type="entry name" value="ABC_TRANSPORTER_2"/>
    <property type="match status" value="2"/>
</dbReference>
<evidence type="ECO:0000256" key="11">
    <source>
        <dbReference type="ARBA" id="ARBA00022881"/>
    </source>
</evidence>
<dbReference type="GO" id="GO:0005737">
    <property type="term" value="C:cytoplasm"/>
    <property type="evidence" value="ECO:0007669"/>
    <property type="project" value="UniProtKB-SubCell"/>
</dbReference>
<dbReference type="GO" id="GO:0003677">
    <property type="term" value="F:DNA binding"/>
    <property type="evidence" value="ECO:0007669"/>
    <property type="project" value="UniProtKB-UniRule"/>
</dbReference>